<evidence type="ECO:0000313" key="10">
    <source>
        <dbReference type="EMBL" id="CAD7200461.1"/>
    </source>
</evidence>
<dbReference type="GO" id="GO:0098552">
    <property type="term" value="C:side of membrane"/>
    <property type="evidence" value="ECO:0007669"/>
    <property type="project" value="UniProtKB-KW"/>
</dbReference>
<reference evidence="10" key="1">
    <citation type="submission" date="2020-11" db="EMBL/GenBank/DDBJ databases">
        <authorList>
            <person name="Tran Van P."/>
        </authorList>
    </citation>
    <scope>NUCLEOTIDE SEQUENCE</scope>
</reference>
<sequence>MNGNEMMSVQLEWILVCLIFAFLHQRSQTSKTNEHQHHKQRWALFEYGTGPEADTESRVTCYTCVNVSDNLVCNKFAIDRPCPLDKDFCHTLHVMDSRGQSVVVNKKCANSSECSPQRVGCVSIDTQKVCVSCCDEMYCNISVPTNYSTAIYSSTRADRQRNTYDTSRVHQNTASQRFSWSPVYRLSLQLSNAGKTRYVCEQQQLCSNCHISQMATTWRQSDQSLKVLAMNENQHRGYICGTGRYIDTRQISNNIVGSVFDQSKEH</sequence>
<evidence type="ECO:0000256" key="6">
    <source>
        <dbReference type="ARBA" id="ARBA00023157"/>
    </source>
</evidence>
<accession>A0A7R8ZAH5</accession>
<evidence type="ECO:0008006" key="11">
    <source>
        <dbReference type="Google" id="ProtNLM"/>
    </source>
</evidence>
<keyword evidence="8" id="KW-0449">Lipoprotein</keyword>
<evidence type="ECO:0000256" key="1">
    <source>
        <dbReference type="ARBA" id="ARBA00004609"/>
    </source>
</evidence>
<evidence type="ECO:0000256" key="4">
    <source>
        <dbReference type="ARBA" id="ARBA00022729"/>
    </source>
</evidence>
<dbReference type="Gene3D" id="2.10.60.10">
    <property type="entry name" value="CD59"/>
    <property type="match status" value="1"/>
</dbReference>
<organism evidence="10">
    <name type="scientific">Timema douglasi</name>
    <name type="common">Walking stick</name>
    <dbReference type="NCBI Taxonomy" id="61478"/>
    <lineage>
        <taxon>Eukaryota</taxon>
        <taxon>Metazoa</taxon>
        <taxon>Ecdysozoa</taxon>
        <taxon>Arthropoda</taxon>
        <taxon>Hexapoda</taxon>
        <taxon>Insecta</taxon>
        <taxon>Pterygota</taxon>
        <taxon>Neoptera</taxon>
        <taxon>Polyneoptera</taxon>
        <taxon>Phasmatodea</taxon>
        <taxon>Timematodea</taxon>
        <taxon>Timematoidea</taxon>
        <taxon>Timematidae</taxon>
        <taxon>Timema</taxon>
    </lineage>
</organism>
<feature type="chain" id="PRO_5030960444" description="Ly6/PLAUR domain-containing protein 6B" evidence="9">
    <location>
        <begin position="30"/>
        <end position="266"/>
    </location>
</feature>
<dbReference type="GO" id="GO:0030548">
    <property type="term" value="F:acetylcholine receptor regulator activity"/>
    <property type="evidence" value="ECO:0007669"/>
    <property type="project" value="InterPro"/>
</dbReference>
<protein>
    <recommendedName>
        <fullName evidence="11">Ly6/PLAUR domain-containing protein 6B</fullName>
    </recommendedName>
</protein>
<feature type="signal peptide" evidence="9">
    <location>
        <begin position="1"/>
        <end position="29"/>
    </location>
</feature>
<evidence type="ECO:0000256" key="9">
    <source>
        <dbReference type="SAM" id="SignalP"/>
    </source>
</evidence>
<keyword evidence="3" id="KW-0336">GPI-anchor</keyword>
<evidence type="ECO:0000256" key="2">
    <source>
        <dbReference type="ARBA" id="ARBA00022475"/>
    </source>
</evidence>
<evidence type="ECO:0000256" key="5">
    <source>
        <dbReference type="ARBA" id="ARBA00023136"/>
    </source>
</evidence>
<dbReference type="EMBL" id="OA567510">
    <property type="protein sequence ID" value="CAD7200461.1"/>
    <property type="molecule type" value="Genomic_DNA"/>
</dbReference>
<gene>
    <name evidence="10" type="ORF">TDIB3V08_LOCUS6677</name>
</gene>
<keyword evidence="5" id="KW-0472">Membrane</keyword>
<name>A0A7R8ZAH5_TIMDO</name>
<keyword evidence="4 9" id="KW-0732">Signal</keyword>
<dbReference type="InterPro" id="IPR045860">
    <property type="entry name" value="Snake_toxin-like_sf"/>
</dbReference>
<dbReference type="Pfam" id="PF16975">
    <property type="entry name" value="UPAR_LY6_2"/>
    <property type="match status" value="1"/>
</dbReference>
<proteinExistence type="predicted"/>
<dbReference type="CDD" id="cd23567">
    <property type="entry name" value="TFP_LU_ECD_LYPD6_like"/>
    <property type="match status" value="1"/>
</dbReference>
<dbReference type="InterPro" id="IPR039457">
    <property type="entry name" value="LYPD6-like"/>
</dbReference>
<dbReference type="GO" id="GO:0005886">
    <property type="term" value="C:plasma membrane"/>
    <property type="evidence" value="ECO:0007669"/>
    <property type="project" value="UniProtKB-SubCell"/>
</dbReference>
<comment type="subcellular location">
    <subcellularLocation>
        <location evidence="1">Cell membrane</location>
        <topology evidence="1">Lipid-anchor</topology>
        <topology evidence="1">GPI-anchor</topology>
    </subcellularLocation>
</comment>
<dbReference type="AlphaFoldDB" id="A0A7R8ZAH5"/>
<dbReference type="PANTHER" id="PTHR31171">
    <property type="entry name" value="LY6/PLAUR DOMAIN-CONTAINING PROTEIN 6"/>
    <property type="match status" value="1"/>
</dbReference>
<keyword evidence="2" id="KW-1003">Cell membrane</keyword>
<evidence type="ECO:0000256" key="8">
    <source>
        <dbReference type="ARBA" id="ARBA00023288"/>
    </source>
</evidence>
<dbReference type="SUPFAM" id="SSF57302">
    <property type="entry name" value="Snake toxin-like"/>
    <property type="match status" value="1"/>
</dbReference>
<keyword evidence="7" id="KW-0325">Glycoprotein</keyword>
<evidence type="ECO:0000256" key="7">
    <source>
        <dbReference type="ARBA" id="ARBA00023180"/>
    </source>
</evidence>
<evidence type="ECO:0000256" key="3">
    <source>
        <dbReference type="ARBA" id="ARBA00022622"/>
    </source>
</evidence>
<keyword evidence="6" id="KW-1015">Disulfide bond</keyword>
<dbReference type="PANTHER" id="PTHR31171:SF3">
    <property type="entry name" value="LY6_PLAUR DOMAIN-CONTAINING PROTEIN 6B"/>
    <property type="match status" value="1"/>
</dbReference>